<dbReference type="EMBL" id="CP047898">
    <property type="protein sequence ID" value="QHK22140.1"/>
    <property type="molecule type" value="Genomic_DNA"/>
</dbReference>
<dbReference type="Proteomes" id="UP000464186">
    <property type="component" value="Chromosome"/>
</dbReference>
<sequence length="81" mass="8861">MPAGREWTAVDRARWSELWESPQATQWDETVKGTVALLVSYESKLFAETGSAWVAQECRYAAEALGLTPKAMAALGWAIGS</sequence>
<keyword evidence="2" id="KW-1185">Reference proteome</keyword>
<accession>A0A6P1NUS6</accession>
<dbReference type="KEGG" id="psey:GU243_02395"/>
<evidence type="ECO:0000313" key="1">
    <source>
        <dbReference type="EMBL" id="QHK22140.1"/>
    </source>
</evidence>
<evidence type="ECO:0000313" key="2">
    <source>
        <dbReference type="Proteomes" id="UP000464186"/>
    </source>
</evidence>
<gene>
    <name evidence="1" type="ORF">GU243_02395</name>
</gene>
<organism evidence="1 2">
    <name type="scientific">Pseudarthrobacter psychrotolerans</name>
    <dbReference type="NCBI Taxonomy" id="2697569"/>
    <lineage>
        <taxon>Bacteria</taxon>
        <taxon>Bacillati</taxon>
        <taxon>Actinomycetota</taxon>
        <taxon>Actinomycetes</taxon>
        <taxon>Micrococcales</taxon>
        <taxon>Micrococcaceae</taxon>
        <taxon>Pseudarthrobacter</taxon>
    </lineage>
</organism>
<reference evidence="1 2" key="1">
    <citation type="submission" date="2020-01" db="EMBL/GenBank/DDBJ databases">
        <title>Pseudarthrobacter psychrotolerans sp. nov., isolated from antarctic soil.</title>
        <authorList>
            <person name="Shin Y."/>
            <person name="Park W."/>
        </authorList>
    </citation>
    <scope>NUCLEOTIDE SEQUENCE [LARGE SCALE GENOMIC DNA]</scope>
    <source>
        <strain evidence="1 2">YJ56</strain>
    </source>
</reference>
<dbReference type="AlphaFoldDB" id="A0A6P1NUS6"/>
<protein>
    <submittedName>
        <fullName evidence="1">Uncharacterized protein</fullName>
    </submittedName>
</protein>
<proteinExistence type="predicted"/>
<name>A0A6P1NUS6_9MICC</name>